<dbReference type="STRING" id="1565605.PG1C_08115"/>
<organism evidence="3 4">
    <name type="scientific">Rugosibacter aromaticivorans</name>
    <dbReference type="NCBI Taxonomy" id="1565605"/>
    <lineage>
        <taxon>Bacteria</taxon>
        <taxon>Pseudomonadati</taxon>
        <taxon>Pseudomonadota</taxon>
        <taxon>Betaproteobacteria</taxon>
        <taxon>Nitrosomonadales</taxon>
        <taxon>Sterolibacteriaceae</taxon>
        <taxon>Rugosibacter</taxon>
    </lineage>
</organism>
<evidence type="ECO:0000313" key="3">
    <source>
        <dbReference type="EMBL" id="AJP48435.1"/>
    </source>
</evidence>
<feature type="compositionally biased region" description="Basic residues" evidence="1">
    <location>
        <begin position="59"/>
        <end position="69"/>
    </location>
</feature>
<evidence type="ECO:0000313" key="4">
    <source>
        <dbReference type="Proteomes" id="UP000061603"/>
    </source>
</evidence>
<dbReference type="AlphaFoldDB" id="A0A0C5J8Y0"/>
<name>A0A0C5J8Y0_9PROT</name>
<keyword evidence="4" id="KW-1185">Reference proteome</keyword>
<dbReference type="Proteomes" id="UP000061603">
    <property type="component" value="Chromosome"/>
</dbReference>
<feature type="compositionally biased region" description="Basic and acidic residues" evidence="1">
    <location>
        <begin position="70"/>
        <end position="81"/>
    </location>
</feature>
<dbReference type="KEGG" id="rbu:PG1C_08115"/>
<feature type="region of interest" description="Disordered" evidence="1">
    <location>
        <begin position="35"/>
        <end position="81"/>
    </location>
</feature>
<proteinExistence type="predicted"/>
<gene>
    <name evidence="3" type="ORF">PG1C_08115</name>
</gene>
<feature type="chain" id="PRO_5002189578" description="Nickel/cobalt transporter regulator" evidence="2">
    <location>
        <begin position="32"/>
        <end position="193"/>
    </location>
</feature>
<accession>A0A0C5J8Y0</accession>
<evidence type="ECO:0000256" key="1">
    <source>
        <dbReference type="SAM" id="MobiDB-lite"/>
    </source>
</evidence>
<evidence type="ECO:0000256" key="2">
    <source>
        <dbReference type="SAM" id="SignalP"/>
    </source>
</evidence>
<protein>
    <recommendedName>
        <fullName evidence="5">Nickel/cobalt transporter regulator</fullName>
    </recommendedName>
</protein>
<dbReference type="Pfam" id="PF11776">
    <property type="entry name" value="RcnB"/>
    <property type="match status" value="1"/>
</dbReference>
<dbReference type="PATRIC" id="fig|1565605.3.peg.1721"/>
<feature type="compositionally biased region" description="Basic and acidic residues" evidence="1">
    <location>
        <begin position="43"/>
        <end position="58"/>
    </location>
</feature>
<keyword evidence="2" id="KW-0732">Signal</keyword>
<dbReference type="Gene3D" id="3.10.450.160">
    <property type="entry name" value="inner membrane protein cigr"/>
    <property type="match status" value="1"/>
</dbReference>
<dbReference type="HOGENOM" id="CLU_119049_0_0_4"/>
<dbReference type="EMBL" id="CP010554">
    <property type="protein sequence ID" value="AJP48435.1"/>
    <property type="molecule type" value="Genomic_DNA"/>
</dbReference>
<reference evidence="3 4" key="1">
    <citation type="journal article" date="2015" name="Genome Announc.">
        <title>Complete Genome Sequence of a Novel Bacterium within the Family Rhodocyclaceae That Degrades Polycyclic Aromatic Hydrocarbons.</title>
        <authorList>
            <person name="Singleton D.R."/>
            <person name="Dickey A.N."/>
            <person name="Scholl E.H."/>
            <person name="Wright F.A."/>
            <person name="Aitken M.D."/>
        </authorList>
    </citation>
    <scope>NUCLEOTIDE SEQUENCE [LARGE SCALE GENOMIC DNA]</scope>
    <source>
        <strain evidence="4">PG1-Ca6</strain>
    </source>
</reference>
<sequence>MKNPGRIISLSKACLLGLFMAAPFIASPAHADKPAWAGNDGHSAQKDQQDYRNDDQKLHHGKKDKRHRRDRDYDPRDYDRASRDAPRISINAYFDDREREYARGYYRDEFHHGHCPPGLAKKHNGCLPPGQAKKWRRGAPLPSTVVSYPVPNEVVVHLRPPPSGYRYVRVASDILLIAVGTNMVVDAIEDLGR</sequence>
<feature type="signal peptide" evidence="2">
    <location>
        <begin position="1"/>
        <end position="31"/>
    </location>
</feature>
<dbReference type="InterPro" id="IPR024572">
    <property type="entry name" value="RcnB"/>
</dbReference>
<evidence type="ECO:0008006" key="5">
    <source>
        <dbReference type="Google" id="ProtNLM"/>
    </source>
</evidence>